<dbReference type="PROSITE" id="PS00108">
    <property type="entry name" value="PROTEIN_KINASE_ST"/>
    <property type="match status" value="1"/>
</dbReference>
<sequence length="387" mass="44110">MSKTSSDDQQRHAVYVCRQPYIVRRELGRGKTSSVFKGLDVTANYFPVAIKEFHISRHDPNAWESYANEIQLLTHLQSTNRVVRLKSYEYKPKFGRAYIVMELGTPLRRYLKEDEPIEEPYRRLFWTKMIDALASLHVTGIIHGDIKPDNFLLDAFGQLKIIDFVPPGQYGVVYRQRGTRNYLSPEVAATSKPFYTHKVDIWAMGCILYEMTYGFSPFRDIEKTIDKIDAIKNPYHQIPVSPDTDPWLLDLLTHLLDRNPITRYSIDDIQKHPYTTIRIRLNGKPNQLKAVERKKDIKGRISCSETLARRNLLLDDIKIAVIAGLSVGLLLIATVIAIIIFLLKKRLAKLNASRIGEGFTDTEETVVIDSEIGTSTVAVAASADSEL</sequence>
<dbReference type="Proteomes" id="UP000682733">
    <property type="component" value="Unassembled WGS sequence"/>
</dbReference>
<dbReference type="EMBL" id="CAJOBA010016369">
    <property type="protein sequence ID" value="CAF3891311.1"/>
    <property type="molecule type" value="Genomic_DNA"/>
</dbReference>
<dbReference type="SMART" id="SM00220">
    <property type="entry name" value="S_TKc"/>
    <property type="match status" value="1"/>
</dbReference>
<evidence type="ECO:0000313" key="13">
    <source>
        <dbReference type="EMBL" id="CAF3891311.1"/>
    </source>
</evidence>
<evidence type="ECO:0000256" key="7">
    <source>
        <dbReference type="RuleBase" id="RU000304"/>
    </source>
</evidence>
<accession>A0A814PQR4</accession>
<keyword evidence="8" id="KW-0812">Transmembrane</keyword>
<dbReference type="PROSITE" id="PS50011">
    <property type="entry name" value="PROTEIN_KINASE_DOM"/>
    <property type="match status" value="1"/>
</dbReference>
<dbReference type="EMBL" id="CAJOBC010005720">
    <property type="protein sequence ID" value="CAF3873730.1"/>
    <property type="molecule type" value="Genomic_DNA"/>
</dbReference>
<dbReference type="Proteomes" id="UP000677228">
    <property type="component" value="Unassembled WGS sequence"/>
</dbReference>
<dbReference type="SUPFAM" id="SSF56112">
    <property type="entry name" value="Protein kinase-like (PK-like)"/>
    <property type="match status" value="1"/>
</dbReference>
<dbReference type="OrthoDB" id="20524at2759"/>
<feature type="domain" description="Protein kinase" evidence="9">
    <location>
        <begin position="21"/>
        <end position="275"/>
    </location>
</feature>
<evidence type="ECO:0000256" key="4">
    <source>
        <dbReference type="ARBA" id="ARBA00022777"/>
    </source>
</evidence>
<keyword evidence="5 6" id="KW-0067">ATP-binding</keyword>
<evidence type="ECO:0000313" key="14">
    <source>
        <dbReference type="Proteomes" id="UP000663829"/>
    </source>
</evidence>
<dbReference type="PANTHER" id="PTHR22974">
    <property type="entry name" value="MIXED LINEAGE PROTEIN KINASE"/>
    <property type="match status" value="1"/>
</dbReference>
<comment type="caution">
    <text evidence="10">The sequence shown here is derived from an EMBL/GenBank/DDBJ whole genome shotgun (WGS) entry which is preliminary data.</text>
</comment>
<keyword evidence="4" id="KW-0418">Kinase</keyword>
<keyword evidence="3 6" id="KW-0547">Nucleotide-binding</keyword>
<dbReference type="InterPro" id="IPR000719">
    <property type="entry name" value="Prot_kinase_dom"/>
</dbReference>
<dbReference type="InterPro" id="IPR017441">
    <property type="entry name" value="Protein_kinase_ATP_BS"/>
</dbReference>
<dbReference type="InterPro" id="IPR008271">
    <property type="entry name" value="Ser/Thr_kinase_AS"/>
</dbReference>
<dbReference type="GO" id="GO:0033316">
    <property type="term" value="P:meiotic spindle assembly checkpoint signaling"/>
    <property type="evidence" value="ECO:0007669"/>
    <property type="project" value="TreeGrafter"/>
</dbReference>
<dbReference type="GO" id="GO:0000776">
    <property type="term" value="C:kinetochore"/>
    <property type="evidence" value="ECO:0007669"/>
    <property type="project" value="TreeGrafter"/>
</dbReference>
<dbReference type="GO" id="GO:0005524">
    <property type="term" value="F:ATP binding"/>
    <property type="evidence" value="ECO:0007669"/>
    <property type="project" value="UniProtKB-UniRule"/>
</dbReference>
<comment type="similarity">
    <text evidence="7">Belongs to the protein kinase superfamily.</text>
</comment>
<dbReference type="EMBL" id="CAJNOK010010560">
    <property type="protein sequence ID" value="CAF1118921.1"/>
    <property type="molecule type" value="Genomic_DNA"/>
</dbReference>
<dbReference type="GO" id="GO:0005634">
    <property type="term" value="C:nucleus"/>
    <property type="evidence" value="ECO:0007669"/>
    <property type="project" value="TreeGrafter"/>
</dbReference>
<dbReference type="Pfam" id="PF00069">
    <property type="entry name" value="Pkinase"/>
    <property type="match status" value="1"/>
</dbReference>
<dbReference type="GO" id="GO:0004674">
    <property type="term" value="F:protein serine/threonine kinase activity"/>
    <property type="evidence" value="ECO:0007669"/>
    <property type="project" value="UniProtKB-KW"/>
</dbReference>
<dbReference type="EMBL" id="CAJNOQ010005720">
    <property type="protein sequence ID" value="CAF1109242.1"/>
    <property type="molecule type" value="Genomic_DNA"/>
</dbReference>
<evidence type="ECO:0000313" key="11">
    <source>
        <dbReference type="EMBL" id="CAF1118921.1"/>
    </source>
</evidence>
<keyword evidence="2" id="KW-0808">Transferase</keyword>
<dbReference type="PROSITE" id="PS00107">
    <property type="entry name" value="PROTEIN_KINASE_ATP"/>
    <property type="match status" value="1"/>
</dbReference>
<feature type="transmembrane region" description="Helical" evidence="8">
    <location>
        <begin position="319"/>
        <end position="343"/>
    </location>
</feature>
<dbReference type="Proteomes" id="UP000663829">
    <property type="component" value="Unassembled WGS sequence"/>
</dbReference>
<gene>
    <name evidence="10" type="ORF">GPM918_LOCUS19148</name>
    <name evidence="11" type="ORF">OVA965_LOCUS20081</name>
    <name evidence="12" type="ORF">SRO942_LOCUS19145</name>
    <name evidence="13" type="ORF">TMI583_LOCUS20350</name>
</gene>
<evidence type="ECO:0000256" key="8">
    <source>
        <dbReference type="SAM" id="Phobius"/>
    </source>
</evidence>
<dbReference type="Proteomes" id="UP000681722">
    <property type="component" value="Unassembled WGS sequence"/>
</dbReference>
<evidence type="ECO:0000256" key="2">
    <source>
        <dbReference type="ARBA" id="ARBA00022679"/>
    </source>
</evidence>
<evidence type="ECO:0000256" key="3">
    <source>
        <dbReference type="ARBA" id="ARBA00022741"/>
    </source>
</evidence>
<keyword evidence="14" id="KW-1185">Reference proteome</keyword>
<keyword evidence="1 7" id="KW-0723">Serine/threonine-protein kinase</keyword>
<name>A0A814PQR4_9BILA</name>
<dbReference type="InterPro" id="IPR011009">
    <property type="entry name" value="Kinase-like_dom_sf"/>
</dbReference>
<dbReference type="Gene3D" id="3.30.200.20">
    <property type="entry name" value="Phosphorylase Kinase, domain 1"/>
    <property type="match status" value="1"/>
</dbReference>
<dbReference type="AlphaFoldDB" id="A0A814PQR4"/>
<keyword evidence="8" id="KW-0472">Membrane</keyword>
<evidence type="ECO:0000313" key="12">
    <source>
        <dbReference type="EMBL" id="CAF3873730.1"/>
    </source>
</evidence>
<dbReference type="GO" id="GO:0007094">
    <property type="term" value="P:mitotic spindle assembly checkpoint signaling"/>
    <property type="evidence" value="ECO:0007669"/>
    <property type="project" value="TreeGrafter"/>
</dbReference>
<dbReference type="PANTHER" id="PTHR22974:SF21">
    <property type="entry name" value="DUAL SPECIFICITY PROTEIN KINASE TTK"/>
    <property type="match status" value="1"/>
</dbReference>
<feature type="binding site" evidence="6">
    <location>
        <position position="51"/>
    </location>
    <ligand>
        <name>ATP</name>
        <dbReference type="ChEBI" id="CHEBI:30616"/>
    </ligand>
</feature>
<organism evidence="10 14">
    <name type="scientific">Didymodactylos carnosus</name>
    <dbReference type="NCBI Taxonomy" id="1234261"/>
    <lineage>
        <taxon>Eukaryota</taxon>
        <taxon>Metazoa</taxon>
        <taxon>Spiralia</taxon>
        <taxon>Gnathifera</taxon>
        <taxon>Rotifera</taxon>
        <taxon>Eurotatoria</taxon>
        <taxon>Bdelloidea</taxon>
        <taxon>Philodinida</taxon>
        <taxon>Philodinidae</taxon>
        <taxon>Didymodactylos</taxon>
    </lineage>
</organism>
<keyword evidence="8" id="KW-1133">Transmembrane helix</keyword>
<reference evidence="10" key="1">
    <citation type="submission" date="2021-02" db="EMBL/GenBank/DDBJ databases">
        <authorList>
            <person name="Nowell W R."/>
        </authorList>
    </citation>
    <scope>NUCLEOTIDE SEQUENCE</scope>
</reference>
<dbReference type="GO" id="GO:0034501">
    <property type="term" value="P:protein localization to kinetochore"/>
    <property type="evidence" value="ECO:0007669"/>
    <property type="project" value="TreeGrafter"/>
</dbReference>
<evidence type="ECO:0000313" key="10">
    <source>
        <dbReference type="EMBL" id="CAF1109242.1"/>
    </source>
</evidence>
<dbReference type="GO" id="GO:0004712">
    <property type="term" value="F:protein serine/threonine/tyrosine kinase activity"/>
    <property type="evidence" value="ECO:0007669"/>
    <property type="project" value="TreeGrafter"/>
</dbReference>
<dbReference type="Gene3D" id="1.10.510.10">
    <property type="entry name" value="Transferase(Phosphotransferase) domain 1"/>
    <property type="match status" value="1"/>
</dbReference>
<evidence type="ECO:0000256" key="6">
    <source>
        <dbReference type="PROSITE-ProRule" id="PRU10141"/>
    </source>
</evidence>
<evidence type="ECO:0000256" key="5">
    <source>
        <dbReference type="ARBA" id="ARBA00022840"/>
    </source>
</evidence>
<evidence type="ECO:0000259" key="9">
    <source>
        <dbReference type="PROSITE" id="PS50011"/>
    </source>
</evidence>
<evidence type="ECO:0000256" key="1">
    <source>
        <dbReference type="ARBA" id="ARBA00022527"/>
    </source>
</evidence>
<protein>
    <recommendedName>
        <fullName evidence="9">Protein kinase domain-containing protein</fullName>
    </recommendedName>
</protein>
<dbReference type="GO" id="GO:0007059">
    <property type="term" value="P:chromosome segregation"/>
    <property type="evidence" value="ECO:0007669"/>
    <property type="project" value="TreeGrafter"/>
</dbReference>
<proteinExistence type="inferred from homology"/>